<dbReference type="InterPro" id="IPR050595">
    <property type="entry name" value="Bact_response_regulator"/>
</dbReference>
<feature type="domain" description="Response regulatory" evidence="4">
    <location>
        <begin position="2"/>
        <end position="119"/>
    </location>
</feature>
<dbReference type="GO" id="GO:0000160">
    <property type="term" value="P:phosphorelay signal transduction system"/>
    <property type="evidence" value="ECO:0007669"/>
    <property type="project" value="UniProtKB-KW"/>
</dbReference>
<gene>
    <name evidence="5" type="ORF">LDG_6745</name>
</gene>
<evidence type="ECO:0000313" key="5">
    <source>
        <dbReference type="EMBL" id="EHL31284.1"/>
    </source>
</evidence>
<dbReference type="HOGENOM" id="CLU_000445_69_12_6"/>
<name>G9ENC3_9GAMM</name>
<dbReference type="EMBL" id="JH413817">
    <property type="protein sequence ID" value="EHL31284.1"/>
    <property type="molecule type" value="Genomic_DNA"/>
</dbReference>
<feature type="modified residue" description="4-aspartylphosphate" evidence="3">
    <location>
        <position position="52"/>
    </location>
</feature>
<dbReference type="FunCoup" id="G9ENC3">
    <property type="interactions" value="109"/>
</dbReference>
<sequence length="120" mass="13966">MKVLIIDDFATMRKIINNYLNQLGYTEVTQAENAESGWEIMQKEDFDLVISDFNMPEMNGLELLSKVRNEFRNKQQKFILLTAETDKDLIINSKNLKVDGYILKPFKIDVLEAKLKSIFS</sequence>
<keyword evidence="6" id="KW-1185">Reference proteome</keyword>
<organism evidence="5 6">
    <name type="scientific">Legionella drancourtii LLAP12</name>
    <dbReference type="NCBI Taxonomy" id="658187"/>
    <lineage>
        <taxon>Bacteria</taxon>
        <taxon>Pseudomonadati</taxon>
        <taxon>Pseudomonadota</taxon>
        <taxon>Gammaproteobacteria</taxon>
        <taxon>Legionellales</taxon>
        <taxon>Legionellaceae</taxon>
        <taxon>Legionella</taxon>
    </lineage>
</organism>
<evidence type="ECO:0000256" key="2">
    <source>
        <dbReference type="ARBA" id="ARBA00023012"/>
    </source>
</evidence>
<accession>G9ENC3</accession>
<dbReference type="PROSITE" id="PS50110">
    <property type="entry name" value="RESPONSE_REGULATORY"/>
    <property type="match status" value="1"/>
</dbReference>
<dbReference type="AlphaFoldDB" id="G9ENC3"/>
<protein>
    <recommendedName>
        <fullName evidence="4">Response regulatory domain-containing protein</fullName>
    </recommendedName>
</protein>
<dbReference type="STRING" id="658187.LDG_6745"/>
<dbReference type="InterPro" id="IPR001789">
    <property type="entry name" value="Sig_transdc_resp-reg_receiver"/>
</dbReference>
<dbReference type="RefSeq" id="WP_006870675.1">
    <property type="nucleotide sequence ID" value="NZ_JH413817.1"/>
</dbReference>
<dbReference type="PANTHER" id="PTHR44591:SF14">
    <property type="entry name" value="PROTEIN PILG"/>
    <property type="match status" value="1"/>
</dbReference>
<evidence type="ECO:0000313" key="6">
    <source>
        <dbReference type="Proteomes" id="UP000002770"/>
    </source>
</evidence>
<dbReference type="Proteomes" id="UP000002770">
    <property type="component" value="Unassembled WGS sequence"/>
</dbReference>
<dbReference type="Pfam" id="PF00072">
    <property type="entry name" value="Response_reg"/>
    <property type="match status" value="1"/>
</dbReference>
<dbReference type="SUPFAM" id="SSF52172">
    <property type="entry name" value="CheY-like"/>
    <property type="match status" value="1"/>
</dbReference>
<dbReference type="Gene3D" id="3.40.50.2300">
    <property type="match status" value="1"/>
</dbReference>
<keyword evidence="1 3" id="KW-0597">Phosphoprotein</keyword>
<evidence type="ECO:0000259" key="4">
    <source>
        <dbReference type="PROSITE" id="PS50110"/>
    </source>
</evidence>
<proteinExistence type="predicted"/>
<dbReference type="InParanoid" id="G9ENC3"/>
<dbReference type="PANTHER" id="PTHR44591">
    <property type="entry name" value="STRESS RESPONSE REGULATOR PROTEIN 1"/>
    <property type="match status" value="1"/>
</dbReference>
<reference evidence="5 6" key="1">
    <citation type="journal article" date="2011" name="BMC Genomics">
        <title>Insight into cross-talk between intra-amoebal pathogens.</title>
        <authorList>
            <person name="Gimenez G."/>
            <person name="Bertelli C."/>
            <person name="Moliner C."/>
            <person name="Robert C."/>
            <person name="Raoult D."/>
            <person name="Fournier P.E."/>
            <person name="Greub G."/>
        </authorList>
    </citation>
    <scope>NUCLEOTIDE SEQUENCE [LARGE SCALE GENOMIC DNA]</scope>
    <source>
        <strain evidence="5 6">LLAP12</strain>
    </source>
</reference>
<evidence type="ECO:0000256" key="3">
    <source>
        <dbReference type="PROSITE-ProRule" id="PRU00169"/>
    </source>
</evidence>
<dbReference type="eggNOG" id="COG0745">
    <property type="taxonomic scope" value="Bacteria"/>
</dbReference>
<evidence type="ECO:0000256" key="1">
    <source>
        <dbReference type="ARBA" id="ARBA00022553"/>
    </source>
</evidence>
<dbReference type="SMART" id="SM00448">
    <property type="entry name" value="REC"/>
    <property type="match status" value="1"/>
</dbReference>
<keyword evidence="2" id="KW-0902">Two-component regulatory system</keyword>
<dbReference type="InterPro" id="IPR011006">
    <property type="entry name" value="CheY-like_superfamily"/>
</dbReference>
<dbReference type="OrthoDB" id="5700660at2"/>